<dbReference type="InterPro" id="IPR008271">
    <property type="entry name" value="Ser/Thr_kinase_AS"/>
</dbReference>
<dbReference type="OrthoDB" id="346907at2759"/>
<accession>A0A0C3KQM8</accession>
<dbReference type="InterPro" id="IPR011009">
    <property type="entry name" value="Kinase-like_dom_sf"/>
</dbReference>
<dbReference type="HOGENOM" id="CLU_000288_7_18_1"/>
<dbReference type="Gene3D" id="1.10.510.10">
    <property type="entry name" value="Transferase(Phosphotransferase) domain 1"/>
    <property type="match status" value="1"/>
</dbReference>
<dbReference type="SUPFAM" id="SSF56112">
    <property type="entry name" value="Protein kinase-like (PK-like)"/>
    <property type="match status" value="1"/>
</dbReference>
<dbReference type="PROSITE" id="PS50011">
    <property type="entry name" value="PROTEIN_KINASE_DOM"/>
    <property type="match status" value="1"/>
</dbReference>
<sequence>MSELHKWLRLWGLLEHENITKVLGSAFVNEVPSVITEWYTDGNVAQYLEKNPRADRRSLVLDAAKGLQYLHSHLPPICHGDVKSSNVMIRHDGRAVLCDFGLAQVLDEEFERLASQSSHRGTLRWTSPERLSQDGPLAPPSDVWSWAWLIWQFLTEKDPFHSINNHIIVMYRIMSLKLPASEQEPVILEIPTLSRLLELCWQKDPASRLRIDECIELLERIVSRSALMGGFLPTKFIT</sequence>
<feature type="domain" description="Protein kinase" evidence="1">
    <location>
        <begin position="1"/>
        <end position="221"/>
    </location>
</feature>
<reference evidence="2 3" key="1">
    <citation type="submission" date="2014-04" db="EMBL/GenBank/DDBJ databases">
        <authorList>
            <consortium name="DOE Joint Genome Institute"/>
            <person name="Kuo A."/>
            <person name="Girlanda M."/>
            <person name="Perotto S."/>
            <person name="Kohler A."/>
            <person name="Nagy L.G."/>
            <person name="Floudas D."/>
            <person name="Copeland A."/>
            <person name="Barry K.W."/>
            <person name="Cichocki N."/>
            <person name="Veneault-Fourrey C."/>
            <person name="LaButti K."/>
            <person name="Lindquist E.A."/>
            <person name="Lipzen A."/>
            <person name="Lundell T."/>
            <person name="Morin E."/>
            <person name="Murat C."/>
            <person name="Sun H."/>
            <person name="Tunlid A."/>
            <person name="Henrissat B."/>
            <person name="Grigoriev I.V."/>
            <person name="Hibbett D.S."/>
            <person name="Martin F."/>
            <person name="Nordberg H.P."/>
            <person name="Cantor M.N."/>
            <person name="Hua S.X."/>
        </authorList>
    </citation>
    <scope>NUCLEOTIDE SEQUENCE [LARGE SCALE GENOMIC DNA]</scope>
    <source>
        <strain evidence="2 3">MUT 4182</strain>
    </source>
</reference>
<gene>
    <name evidence="2" type="ORF">M407DRAFT_77771</name>
</gene>
<dbReference type="EMBL" id="KN823078">
    <property type="protein sequence ID" value="KIO23713.1"/>
    <property type="molecule type" value="Genomic_DNA"/>
</dbReference>
<keyword evidence="3" id="KW-1185">Reference proteome</keyword>
<reference evidence="3" key="2">
    <citation type="submission" date="2015-01" db="EMBL/GenBank/DDBJ databases">
        <title>Evolutionary Origins and Diversification of the Mycorrhizal Mutualists.</title>
        <authorList>
            <consortium name="DOE Joint Genome Institute"/>
            <consortium name="Mycorrhizal Genomics Consortium"/>
            <person name="Kohler A."/>
            <person name="Kuo A."/>
            <person name="Nagy L.G."/>
            <person name="Floudas D."/>
            <person name="Copeland A."/>
            <person name="Barry K.W."/>
            <person name="Cichocki N."/>
            <person name="Veneault-Fourrey C."/>
            <person name="LaButti K."/>
            <person name="Lindquist E.A."/>
            <person name="Lipzen A."/>
            <person name="Lundell T."/>
            <person name="Morin E."/>
            <person name="Murat C."/>
            <person name="Riley R."/>
            <person name="Ohm R."/>
            <person name="Sun H."/>
            <person name="Tunlid A."/>
            <person name="Henrissat B."/>
            <person name="Grigoriev I.V."/>
            <person name="Hibbett D.S."/>
            <person name="Martin F."/>
        </authorList>
    </citation>
    <scope>NUCLEOTIDE SEQUENCE [LARGE SCALE GENOMIC DNA]</scope>
    <source>
        <strain evidence="3">MUT 4182</strain>
    </source>
</reference>
<dbReference type="AlphaFoldDB" id="A0A0C3KQM8"/>
<evidence type="ECO:0000259" key="1">
    <source>
        <dbReference type="PROSITE" id="PS50011"/>
    </source>
</evidence>
<dbReference type="GO" id="GO:0004674">
    <property type="term" value="F:protein serine/threonine kinase activity"/>
    <property type="evidence" value="ECO:0007669"/>
    <property type="project" value="TreeGrafter"/>
</dbReference>
<dbReference type="InterPro" id="IPR000719">
    <property type="entry name" value="Prot_kinase_dom"/>
</dbReference>
<dbReference type="PROSITE" id="PS00108">
    <property type="entry name" value="PROTEIN_KINASE_ST"/>
    <property type="match status" value="1"/>
</dbReference>
<dbReference type="Proteomes" id="UP000054248">
    <property type="component" value="Unassembled WGS sequence"/>
</dbReference>
<evidence type="ECO:0000313" key="2">
    <source>
        <dbReference type="EMBL" id="KIO23713.1"/>
    </source>
</evidence>
<dbReference type="PIRSF" id="PIRSF000654">
    <property type="entry name" value="Integrin-linked_kinase"/>
    <property type="match status" value="1"/>
</dbReference>
<protein>
    <recommendedName>
        <fullName evidence="1">Protein kinase domain-containing protein</fullName>
    </recommendedName>
</protein>
<dbReference type="SMART" id="SM00220">
    <property type="entry name" value="S_TKc"/>
    <property type="match status" value="1"/>
</dbReference>
<evidence type="ECO:0000313" key="3">
    <source>
        <dbReference type="Proteomes" id="UP000054248"/>
    </source>
</evidence>
<name>A0A0C3KQM8_9AGAM</name>
<dbReference type="Pfam" id="PF00069">
    <property type="entry name" value="Pkinase"/>
    <property type="match status" value="1"/>
</dbReference>
<dbReference type="STRING" id="1051891.A0A0C3KQM8"/>
<dbReference type="PANTHER" id="PTHR44329">
    <property type="entry name" value="SERINE/THREONINE-PROTEIN KINASE TNNI3K-RELATED"/>
    <property type="match status" value="1"/>
</dbReference>
<organism evidence="2 3">
    <name type="scientific">Tulasnella calospora MUT 4182</name>
    <dbReference type="NCBI Taxonomy" id="1051891"/>
    <lineage>
        <taxon>Eukaryota</taxon>
        <taxon>Fungi</taxon>
        <taxon>Dikarya</taxon>
        <taxon>Basidiomycota</taxon>
        <taxon>Agaricomycotina</taxon>
        <taxon>Agaricomycetes</taxon>
        <taxon>Cantharellales</taxon>
        <taxon>Tulasnellaceae</taxon>
        <taxon>Tulasnella</taxon>
    </lineage>
</organism>
<dbReference type="InterPro" id="IPR051681">
    <property type="entry name" value="Ser/Thr_Kinases-Pseudokinases"/>
</dbReference>
<dbReference type="GO" id="GO:0005524">
    <property type="term" value="F:ATP binding"/>
    <property type="evidence" value="ECO:0007669"/>
    <property type="project" value="InterPro"/>
</dbReference>
<proteinExistence type="predicted"/>